<dbReference type="Gene3D" id="3.30.40.10">
    <property type="entry name" value="Zinc/RING finger domain, C3HC4 (zinc finger)"/>
    <property type="match status" value="1"/>
</dbReference>
<keyword evidence="3" id="KW-0862">Zinc</keyword>
<dbReference type="SUPFAM" id="SSF57850">
    <property type="entry name" value="RING/U-box"/>
    <property type="match status" value="1"/>
</dbReference>
<dbReference type="Proteomes" id="UP000694521">
    <property type="component" value="Unplaced"/>
</dbReference>
<evidence type="ECO:0000256" key="4">
    <source>
        <dbReference type="PROSITE-ProRule" id="PRU00175"/>
    </source>
</evidence>
<dbReference type="SMART" id="SM00184">
    <property type="entry name" value="RING"/>
    <property type="match status" value="1"/>
</dbReference>
<feature type="compositionally biased region" description="Basic residues" evidence="5">
    <location>
        <begin position="300"/>
        <end position="313"/>
    </location>
</feature>
<feature type="region of interest" description="Disordered" evidence="5">
    <location>
        <begin position="255"/>
        <end position="323"/>
    </location>
</feature>
<keyword evidence="6" id="KW-0472">Membrane</keyword>
<evidence type="ECO:0000259" key="7">
    <source>
        <dbReference type="PROSITE" id="PS50089"/>
    </source>
</evidence>
<proteinExistence type="predicted"/>
<evidence type="ECO:0000313" key="9">
    <source>
        <dbReference type="Proteomes" id="UP000694521"/>
    </source>
</evidence>
<dbReference type="PANTHER" id="PTHR22791:SF1">
    <property type="entry name" value="RING FINGER PROTEIN 225"/>
    <property type="match status" value="1"/>
</dbReference>
<dbReference type="Pfam" id="PF14634">
    <property type="entry name" value="zf-RING_5"/>
    <property type="match status" value="1"/>
</dbReference>
<reference evidence="8" key="2">
    <citation type="submission" date="2025-09" db="UniProtKB">
        <authorList>
            <consortium name="Ensembl"/>
        </authorList>
    </citation>
    <scope>IDENTIFICATION</scope>
</reference>
<feature type="domain" description="RING-type" evidence="7">
    <location>
        <begin position="15"/>
        <end position="61"/>
    </location>
</feature>
<dbReference type="PANTHER" id="PTHR22791">
    <property type="entry name" value="RING-TYPE DOMAIN-CONTAINING PROTEIN"/>
    <property type="match status" value="1"/>
</dbReference>
<sequence length="323" mass="34903">MPSPPGDPEGPPRDCVICFAPYDRLFKLPKALACGHVFCLECLARVSIAAPGAPLLCPVCRRPTAVPPCRGPPALPTCSDLLPPDLPATPGGFVRFDRPKGLLLYAPHPGRLPTVTLSLEVGGSEPPPAPPGGQSGVRWPLFKAVAVAVALMVAGGLVLCGIFLFFLLPAASITLRVCALRGRYRFWDQPHPSALSSPQIPRGRGLRDILGRVSGGGERGGTWRCRDILRLSNATETMRRTRVRLSTTVRPYIRGTRPRRAQRPTGPRPPPTVRWGEGGADPIRRVGMDTPPPPPLARAMTRHAGRYKRRKSRAMPTSNYAQS</sequence>
<reference evidence="8" key="1">
    <citation type="submission" date="2025-08" db="UniProtKB">
        <authorList>
            <consortium name="Ensembl"/>
        </authorList>
    </citation>
    <scope>IDENTIFICATION</scope>
</reference>
<protein>
    <recommendedName>
        <fullName evidence="7">RING-type domain-containing protein</fullName>
    </recommendedName>
</protein>
<organism evidence="8 9">
    <name type="scientific">Anser cygnoides</name>
    <name type="common">Swan goose</name>
    <dbReference type="NCBI Taxonomy" id="8845"/>
    <lineage>
        <taxon>Eukaryota</taxon>
        <taxon>Metazoa</taxon>
        <taxon>Chordata</taxon>
        <taxon>Craniata</taxon>
        <taxon>Vertebrata</taxon>
        <taxon>Euteleostomi</taxon>
        <taxon>Archelosauria</taxon>
        <taxon>Archosauria</taxon>
        <taxon>Dinosauria</taxon>
        <taxon>Saurischia</taxon>
        <taxon>Theropoda</taxon>
        <taxon>Coelurosauria</taxon>
        <taxon>Aves</taxon>
        <taxon>Neognathae</taxon>
        <taxon>Galloanserae</taxon>
        <taxon>Anseriformes</taxon>
        <taxon>Anatidae</taxon>
        <taxon>Anserinae</taxon>
        <taxon>Anser</taxon>
    </lineage>
</organism>
<evidence type="ECO:0000256" key="1">
    <source>
        <dbReference type="ARBA" id="ARBA00022723"/>
    </source>
</evidence>
<evidence type="ECO:0000256" key="6">
    <source>
        <dbReference type="SAM" id="Phobius"/>
    </source>
</evidence>
<dbReference type="InterPro" id="IPR051435">
    <property type="entry name" value="RING_finger_E3_ubiq-ligases"/>
</dbReference>
<dbReference type="GO" id="GO:0016567">
    <property type="term" value="P:protein ubiquitination"/>
    <property type="evidence" value="ECO:0007669"/>
    <property type="project" value="TreeGrafter"/>
</dbReference>
<dbReference type="GO" id="GO:0008270">
    <property type="term" value="F:zinc ion binding"/>
    <property type="evidence" value="ECO:0007669"/>
    <property type="project" value="UniProtKB-KW"/>
</dbReference>
<accession>A0A8B9EHS6</accession>
<keyword evidence="2 4" id="KW-0863">Zinc-finger</keyword>
<keyword evidence="6" id="KW-1133">Transmembrane helix</keyword>
<dbReference type="InterPro" id="IPR013083">
    <property type="entry name" value="Znf_RING/FYVE/PHD"/>
</dbReference>
<keyword evidence="6" id="KW-0812">Transmembrane</keyword>
<dbReference type="InterPro" id="IPR017907">
    <property type="entry name" value="Znf_RING_CS"/>
</dbReference>
<keyword evidence="1" id="KW-0479">Metal-binding</keyword>
<dbReference type="InterPro" id="IPR001841">
    <property type="entry name" value="Znf_RING"/>
</dbReference>
<dbReference type="GO" id="GO:0061630">
    <property type="term" value="F:ubiquitin protein ligase activity"/>
    <property type="evidence" value="ECO:0007669"/>
    <property type="project" value="TreeGrafter"/>
</dbReference>
<dbReference type="PROSITE" id="PS00518">
    <property type="entry name" value="ZF_RING_1"/>
    <property type="match status" value="1"/>
</dbReference>
<evidence type="ECO:0000313" key="8">
    <source>
        <dbReference type="Ensembl" id="ENSACDP00005021879.1"/>
    </source>
</evidence>
<keyword evidence="9" id="KW-1185">Reference proteome</keyword>
<name>A0A8B9EHS6_ANSCY</name>
<dbReference type="Ensembl" id="ENSACDT00005026158.1">
    <property type="protein sequence ID" value="ENSACDP00005021879.1"/>
    <property type="gene ID" value="ENSACDG00005015840.1"/>
</dbReference>
<feature type="transmembrane region" description="Helical" evidence="6">
    <location>
        <begin position="144"/>
        <end position="168"/>
    </location>
</feature>
<evidence type="ECO:0000256" key="2">
    <source>
        <dbReference type="ARBA" id="ARBA00022771"/>
    </source>
</evidence>
<dbReference type="PROSITE" id="PS50089">
    <property type="entry name" value="ZF_RING_2"/>
    <property type="match status" value="1"/>
</dbReference>
<evidence type="ECO:0000256" key="3">
    <source>
        <dbReference type="ARBA" id="ARBA00022833"/>
    </source>
</evidence>
<dbReference type="AlphaFoldDB" id="A0A8B9EHS6"/>
<evidence type="ECO:0000256" key="5">
    <source>
        <dbReference type="SAM" id="MobiDB-lite"/>
    </source>
</evidence>